<reference evidence="1 2" key="3">
    <citation type="journal article" date="2019" name="Int. J. Syst. Evol. Microbiol.">
        <title>Nitrosopumilus adriaticus sp. nov. and Nitrosopumilus piranensis sp. nov., two ammonia-oxidizing archaea from the Adriatic Sea and members of the class Nitrososphaeria.</title>
        <authorList>
            <person name="Bayer B."/>
            <person name="Vojvoda J."/>
            <person name="Reinthaler T."/>
            <person name="Reyes C."/>
            <person name="Pinto M."/>
            <person name="Herndl G.J."/>
        </authorList>
    </citation>
    <scope>NUCLEOTIDE SEQUENCE [LARGE SCALE GENOMIC DNA]</scope>
    <source>
        <strain evidence="1 2">D3C</strain>
    </source>
</reference>
<dbReference type="GO" id="GO:0016491">
    <property type="term" value="F:oxidoreductase activity"/>
    <property type="evidence" value="ECO:0007669"/>
    <property type="project" value="TreeGrafter"/>
</dbReference>
<dbReference type="Gene3D" id="1.25.10.10">
    <property type="entry name" value="Leucine-rich Repeat Variant"/>
    <property type="match status" value="1"/>
</dbReference>
<dbReference type="SMART" id="SM00567">
    <property type="entry name" value="EZ_HEAT"/>
    <property type="match status" value="3"/>
</dbReference>
<evidence type="ECO:0000313" key="2">
    <source>
        <dbReference type="Proteomes" id="UP000032027"/>
    </source>
</evidence>
<dbReference type="STRING" id="1582439.NPIRD3C_0862"/>
<dbReference type="AlphaFoldDB" id="A0A0C5BV47"/>
<name>A0A0C5BV47_9ARCH</name>
<gene>
    <name evidence="1" type="ORF">NPIRD3C_0862</name>
</gene>
<evidence type="ECO:0000313" key="1">
    <source>
        <dbReference type="EMBL" id="AJM92074.1"/>
    </source>
</evidence>
<dbReference type="Proteomes" id="UP000032027">
    <property type="component" value="Chromosome"/>
</dbReference>
<protein>
    <submittedName>
        <fullName evidence="1">HEAT repeat-containing PBS lyase</fullName>
    </submittedName>
</protein>
<dbReference type="KEGG" id="nid:NPIRD3C_0862"/>
<dbReference type="PATRIC" id="fig|1582439.9.peg.887"/>
<sequence>MQVVTNDRLTLFAEMEKKYEQKDTEYFVSLLDHPDYVIRTRATCILVDFGGEDKVPYIAKVLKNDDNELVRHEAAFSLGQMCYSSSVAPLTDATLNDPSLFVRHEAAIALGVVGNKDAKDALEKALNDPEKPVVESAVVALSNIEFMEKLSKNEKFAKLTGG</sequence>
<dbReference type="SUPFAM" id="SSF48371">
    <property type="entry name" value="ARM repeat"/>
    <property type="match status" value="1"/>
</dbReference>
<dbReference type="GO" id="GO:0016829">
    <property type="term" value="F:lyase activity"/>
    <property type="evidence" value="ECO:0007669"/>
    <property type="project" value="UniProtKB-KW"/>
</dbReference>
<reference evidence="2" key="1">
    <citation type="submission" date="2015-02" db="EMBL/GenBank/DDBJ databases">
        <title>Characterization of two novel Thaumarchaeota isolated from the Northern Adriatic Sea.</title>
        <authorList>
            <person name="Bayer B."/>
            <person name="Vojvoda J."/>
            <person name="Offre P."/>
            <person name="Srivastava A."/>
            <person name="Elisabeth N."/>
            <person name="Garcia J.A.L."/>
            <person name="Schleper C."/>
            <person name="Herndl G.J."/>
        </authorList>
    </citation>
    <scope>NUCLEOTIDE SEQUENCE [LARGE SCALE GENOMIC DNA]</scope>
    <source>
        <strain evidence="2">D3C</strain>
    </source>
</reference>
<keyword evidence="1" id="KW-0456">Lyase</keyword>
<dbReference type="EMBL" id="CP010868">
    <property type="protein sequence ID" value="AJM92074.1"/>
    <property type="molecule type" value="Genomic_DNA"/>
</dbReference>
<dbReference type="HOGENOM" id="CLU_1754610_0_0_2"/>
<dbReference type="InterPro" id="IPR011989">
    <property type="entry name" value="ARM-like"/>
</dbReference>
<dbReference type="PANTHER" id="PTHR12697:SF5">
    <property type="entry name" value="DEOXYHYPUSINE HYDROXYLASE"/>
    <property type="match status" value="1"/>
</dbReference>
<dbReference type="InterPro" id="IPR004155">
    <property type="entry name" value="PBS_lyase_HEAT"/>
</dbReference>
<reference evidence="1 2" key="2">
    <citation type="journal article" date="2016" name="ISME J.">
        <title>Physiological and genomic characterization of two novel marine thaumarchaeal strains indicates niche differentiation.</title>
        <authorList>
            <person name="Bayer B."/>
            <person name="Vojvoda J."/>
            <person name="Offre P."/>
            <person name="Alves R.J."/>
            <person name="Elisabeth N.H."/>
            <person name="Garcia J.A."/>
            <person name="Volland J.M."/>
            <person name="Srivastava A."/>
            <person name="Schleper C."/>
            <person name="Herndl G.J."/>
        </authorList>
    </citation>
    <scope>NUCLEOTIDE SEQUENCE [LARGE SCALE GENOMIC DNA]</scope>
    <source>
        <strain evidence="1 2">D3C</strain>
    </source>
</reference>
<dbReference type="PANTHER" id="PTHR12697">
    <property type="entry name" value="PBS LYASE HEAT-LIKE PROTEIN"/>
    <property type="match status" value="1"/>
</dbReference>
<keyword evidence="2" id="KW-1185">Reference proteome</keyword>
<accession>A0A0C5BV47</accession>
<proteinExistence type="predicted"/>
<organism evidence="1 2">
    <name type="scientific">Nitrosopumilus piranensis</name>
    <dbReference type="NCBI Taxonomy" id="1582439"/>
    <lineage>
        <taxon>Archaea</taxon>
        <taxon>Nitrososphaerota</taxon>
        <taxon>Nitrososphaeria</taxon>
        <taxon>Nitrosopumilales</taxon>
        <taxon>Nitrosopumilaceae</taxon>
        <taxon>Nitrosopumilus</taxon>
    </lineage>
</organism>
<dbReference type="InterPro" id="IPR016024">
    <property type="entry name" value="ARM-type_fold"/>
</dbReference>
<dbReference type="OrthoDB" id="142930at2157"/>
<dbReference type="Pfam" id="PF13646">
    <property type="entry name" value="HEAT_2"/>
    <property type="match status" value="1"/>
</dbReference>